<dbReference type="EMBL" id="JAEPRB010000010">
    <property type="protein sequence ID" value="KAG2227143.1"/>
    <property type="molecule type" value="Genomic_DNA"/>
</dbReference>
<dbReference type="OrthoDB" id="3936150at2759"/>
<dbReference type="AlphaFoldDB" id="A0A8H7SFH9"/>
<evidence type="ECO:0000256" key="6">
    <source>
        <dbReference type="SAM" id="MobiDB-lite"/>
    </source>
</evidence>
<dbReference type="PROSITE" id="PS50850">
    <property type="entry name" value="MFS"/>
    <property type="match status" value="1"/>
</dbReference>
<evidence type="ECO:0000256" key="5">
    <source>
        <dbReference type="ARBA" id="ARBA00023136"/>
    </source>
</evidence>
<dbReference type="SUPFAM" id="SSF103473">
    <property type="entry name" value="MFS general substrate transporter"/>
    <property type="match status" value="1"/>
</dbReference>
<dbReference type="Pfam" id="PF07690">
    <property type="entry name" value="MFS_1"/>
    <property type="match status" value="1"/>
</dbReference>
<evidence type="ECO:0000256" key="1">
    <source>
        <dbReference type="ARBA" id="ARBA00004141"/>
    </source>
</evidence>
<keyword evidence="10" id="KW-1185">Reference proteome</keyword>
<keyword evidence="5 7" id="KW-0472">Membrane</keyword>
<keyword evidence="2" id="KW-0813">Transport</keyword>
<dbReference type="PANTHER" id="PTHR23502:SF132">
    <property type="entry name" value="POLYAMINE TRANSPORTER 2-RELATED"/>
    <property type="match status" value="1"/>
</dbReference>
<comment type="caution">
    <text evidence="9">The sequence shown here is derived from an EMBL/GenBank/DDBJ whole genome shotgun (WGS) entry which is preliminary data.</text>
</comment>
<evidence type="ECO:0000313" key="9">
    <source>
        <dbReference type="EMBL" id="KAG2227143.1"/>
    </source>
</evidence>
<evidence type="ECO:0000313" key="10">
    <source>
        <dbReference type="Proteomes" id="UP000646827"/>
    </source>
</evidence>
<feature type="transmembrane region" description="Helical" evidence="7">
    <location>
        <begin position="341"/>
        <end position="366"/>
    </location>
</feature>
<feature type="transmembrane region" description="Helical" evidence="7">
    <location>
        <begin position="481"/>
        <end position="500"/>
    </location>
</feature>
<proteinExistence type="predicted"/>
<feature type="domain" description="Major facilitator superfamily (MFS) profile" evidence="8">
    <location>
        <begin position="42"/>
        <end position="507"/>
    </location>
</feature>
<dbReference type="PANTHER" id="PTHR23502">
    <property type="entry name" value="MAJOR FACILITATOR SUPERFAMILY"/>
    <property type="match status" value="1"/>
</dbReference>
<name>A0A8H7SFH9_9FUNG</name>
<dbReference type="GO" id="GO:0005886">
    <property type="term" value="C:plasma membrane"/>
    <property type="evidence" value="ECO:0007669"/>
    <property type="project" value="TreeGrafter"/>
</dbReference>
<feature type="transmembrane region" description="Helical" evidence="7">
    <location>
        <begin position="199"/>
        <end position="218"/>
    </location>
</feature>
<reference evidence="9 10" key="1">
    <citation type="submission" date="2020-12" db="EMBL/GenBank/DDBJ databases">
        <title>Metabolic potential, ecology and presence of endohyphal bacteria is reflected in genomic diversity of Mucoromycotina.</title>
        <authorList>
            <person name="Muszewska A."/>
            <person name="Okrasinska A."/>
            <person name="Steczkiewicz K."/>
            <person name="Drgas O."/>
            <person name="Orlowska M."/>
            <person name="Perlinska-Lenart U."/>
            <person name="Aleksandrzak-Piekarczyk T."/>
            <person name="Szatraj K."/>
            <person name="Zielenkiewicz U."/>
            <person name="Pilsyk S."/>
            <person name="Malc E."/>
            <person name="Mieczkowski P."/>
            <person name="Kruszewska J.S."/>
            <person name="Biernat P."/>
            <person name="Pawlowska J."/>
        </authorList>
    </citation>
    <scope>NUCLEOTIDE SEQUENCE [LARGE SCALE GENOMIC DNA]</scope>
    <source>
        <strain evidence="9 10">CBS 142.35</strain>
    </source>
</reference>
<protein>
    <recommendedName>
        <fullName evidence="8">Major facilitator superfamily (MFS) profile domain-containing protein</fullName>
    </recommendedName>
</protein>
<comment type="subcellular location">
    <subcellularLocation>
        <location evidence="1">Membrane</location>
        <topology evidence="1">Multi-pass membrane protein</topology>
    </subcellularLocation>
</comment>
<feature type="transmembrane region" description="Helical" evidence="7">
    <location>
        <begin position="454"/>
        <end position="475"/>
    </location>
</feature>
<dbReference type="GO" id="GO:0022857">
    <property type="term" value="F:transmembrane transporter activity"/>
    <property type="evidence" value="ECO:0007669"/>
    <property type="project" value="InterPro"/>
</dbReference>
<dbReference type="InterPro" id="IPR020846">
    <property type="entry name" value="MFS_dom"/>
</dbReference>
<feature type="transmembrane region" description="Helical" evidence="7">
    <location>
        <begin position="139"/>
        <end position="159"/>
    </location>
</feature>
<feature type="transmembrane region" description="Helical" evidence="7">
    <location>
        <begin position="108"/>
        <end position="127"/>
    </location>
</feature>
<evidence type="ECO:0000256" key="2">
    <source>
        <dbReference type="ARBA" id="ARBA00022448"/>
    </source>
</evidence>
<sequence length="521" mass="57115">MSEQQQNKQYGSFVRLIKSRLSIKPVVDEDPRLLRSSLKNITIVIVAMSAAMPGFSSTIYFPGIPDINAELQAPSIATTLTAALFVLFMGIAPVFWAAFSDFYNIRRFLLIISMIIFVVSSIGNAVMTNIWGMVVLRCLQAVGASSGQAIGGGVIADMYPVEQRGSAYGKFFLGMIIGPVIGPIIGGFLIMSVITWRATYWFCVVFGAVVVIITFFFMPETFRDDKRFDVGTLPTTTTTPSPKTNNMDDATSERSSETTVSVRAETSLDEKDCQPVPQQRTTKTEQPQEKKKTLNPIRPFLLLRYPNILLSSIIGGIAFGSMFCIETVIPTLYETRYGLNAWQIGLSFLGAGVGNLLGAVLNGKLSDRLLLRAREKRGGKHKVEDRLAVNLWPCCFFFMPFGLLLFGWGIESGMSFWTGIVGFGIQCFGMNQVMTATSAYLLDAVPGQGASATAAGNLVRMVMACVLTLIANPMVEAVGPGYLSVFLAALSWLSGGLLIINKVYGQRMRRYFGFEQEAERK</sequence>
<keyword evidence="3 7" id="KW-0812">Transmembrane</keyword>
<dbReference type="Gene3D" id="1.20.1720.10">
    <property type="entry name" value="Multidrug resistance protein D"/>
    <property type="match status" value="2"/>
</dbReference>
<feature type="transmembrane region" description="Helical" evidence="7">
    <location>
        <begin position="387"/>
        <end position="410"/>
    </location>
</feature>
<feature type="region of interest" description="Disordered" evidence="6">
    <location>
        <begin position="229"/>
        <end position="291"/>
    </location>
</feature>
<keyword evidence="4 7" id="KW-1133">Transmembrane helix</keyword>
<feature type="compositionally biased region" description="Low complexity" evidence="6">
    <location>
        <begin position="232"/>
        <end position="244"/>
    </location>
</feature>
<gene>
    <name evidence="9" type="ORF">INT45_003873</name>
</gene>
<evidence type="ECO:0000256" key="7">
    <source>
        <dbReference type="SAM" id="Phobius"/>
    </source>
</evidence>
<dbReference type="InterPro" id="IPR036259">
    <property type="entry name" value="MFS_trans_sf"/>
</dbReference>
<feature type="transmembrane region" description="Helical" evidence="7">
    <location>
        <begin position="308"/>
        <end position="329"/>
    </location>
</feature>
<feature type="transmembrane region" description="Helical" evidence="7">
    <location>
        <begin position="416"/>
        <end position="442"/>
    </location>
</feature>
<feature type="compositionally biased region" description="Basic and acidic residues" evidence="6">
    <location>
        <begin position="282"/>
        <end position="291"/>
    </location>
</feature>
<dbReference type="InterPro" id="IPR011701">
    <property type="entry name" value="MFS"/>
</dbReference>
<evidence type="ECO:0000256" key="4">
    <source>
        <dbReference type="ARBA" id="ARBA00022989"/>
    </source>
</evidence>
<evidence type="ECO:0000256" key="3">
    <source>
        <dbReference type="ARBA" id="ARBA00022692"/>
    </source>
</evidence>
<evidence type="ECO:0000259" key="8">
    <source>
        <dbReference type="PROSITE" id="PS50850"/>
    </source>
</evidence>
<feature type="transmembrane region" description="Helical" evidence="7">
    <location>
        <begin position="73"/>
        <end position="96"/>
    </location>
</feature>
<feature type="transmembrane region" description="Helical" evidence="7">
    <location>
        <begin position="41"/>
        <end position="61"/>
    </location>
</feature>
<feature type="transmembrane region" description="Helical" evidence="7">
    <location>
        <begin position="171"/>
        <end position="193"/>
    </location>
</feature>
<dbReference type="Proteomes" id="UP000646827">
    <property type="component" value="Unassembled WGS sequence"/>
</dbReference>
<organism evidence="9 10">
    <name type="scientific">Circinella minor</name>
    <dbReference type="NCBI Taxonomy" id="1195481"/>
    <lineage>
        <taxon>Eukaryota</taxon>
        <taxon>Fungi</taxon>
        <taxon>Fungi incertae sedis</taxon>
        <taxon>Mucoromycota</taxon>
        <taxon>Mucoromycotina</taxon>
        <taxon>Mucoromycetes</taxon>
        <taxon>Mucorales</taxon>
        <taxon>Lichtheimiaceae</taxon>
        <taxon>Circinella</taxon>
    </lineage>
</organism>
<accession>A0A8H7SFH9</accession>